<name>A0A7C3KBX8_9CYAN</name>
<dbReference type="Gene3D" id="3.40.30.10">
    <property type="entry name" value="Glutaredoxin"/>
    <property type="match status" value="1"/>
</dbReference>
<dbReference type="Pfam" id="PF01257">
    <property type="entry name" value="2Fe-2S_thioredx"/>
    <property type="match status" value="1"/>
</dbReference>
<reference evidence="1" key="1">
    <citation type="journal article" date="2020" name="mSystems">
        <title>Genome- and Community-Level Interaction Insights into Carbon Utilization and Element Cycling Functions of Hydrothermarchaeota in Hydrothermal Sediment.</title>
        <authorList>
            <person name="Zhou Z."/>
            <person name="Liu Y."/>
            <person name="Xu W."/>
            <person name="Pan J."/>
            <person name="Luo Z.H."/>
            <person name="Li M."/>
        </authorList>
    </citation>
    <scope>NUCLEOTIDE SEQUENCE [LARGE SCALE GENOMIC DNA]</scope>
    <source>
        <strain evidence="1">SpSt-418</strain>
    </source>
</reference>
<accession>A0A7C3KBX8</accession>
<dbReference type="CDD" id="cd02980">
    <property type="entry name" value="TRX_Fd_family"/>
    <property type="match status" value="1"/>
</dbReference>
<proteinExistence type="predicted"/>
<dbReference type="AlphaFoldDB" id="A0A7C3KBX8"/>
<dbReference type="EMBL" id="DSRU01000036">
    <property type="protein sequence ID" value="HFM96603.1"/>
    <property type="molecule type" value="Genomic_DNA"/>
</dbReference>
<dbReference type="InterPro" id="IPR036249">
    <property type="entry name" value="Thioredoxin-like_sf"/>
</dbReference>
<dbReference type="SUPFAM" id="SSF52833">
    <property type="entry name" value="Thioredoxin-like"/>
    <property type="match status" value="1"/>
</dbReference>
<protein>
    <submittedName>
        <fullName evidence="1">(2Fe-2S) ferredoxin domain-containing protein</fullName>
    </submittedName>
</protein>
<gene>
    <name evidence="1" type="ORF">ENR64_02330</name>
</gene>
<comment type="caution">
    <text evidence="1">The sequence shown here is derived from an EMBL/GenBank/DDBJ whole genome shotgun (WGS) entry which is preliminary data.</text>
</comment>
<sequence length="192" mass="21443">MSKKYKQVSLFELEGHILDFLVEDGYKIKGLQLLSSNSVYQIKLSKEARASAGRVLHRGDQLKIWGERSTKEGGVEKLKAYKITVIATAQPEPPASTTPAKPNKPEITLLVCQKSDCMKRGGKALCQSLQKELSDRQLTDQVTVRMTGCMKQCKAGPNLVVMPEKTRYTRITPAEVPALLERHLPQPLKVNR</sequence>
<evidence type="ECO:0000313" key="1">
    <source>
        <dbReference type="EMBL" id="HFM96603.1"/>
    </source>
</evidence>
<organism evidence="1">
    <name type="scientific">Oscillatoriales cyanobacterium SpSt-418</name>
    <dbReference type="NCBI Taxonomy" id="2282169"/>
    <lineage>
        <taxon>Bacteria</taxon>
        <taxon>Bacillati</taxon>
        <taxon>Cyanobacteriota</taxon>
        <taxon>Cyanophyceae</taxon>
        <taxon>Oscillatoriophycideae</taxon>
        <taxon>Oscillatoriales</taxon>
    </lineage>
</organism>